<sequence>MNETRAVRAKISYDPETSLNAELKRAHDKIVTKWLQLHYRMMTFSVLFITLIECLMMPLITQSDLMNSTISNYMLKFLIAPALCNLACLAAATYVMKAAGLRQRQRIYAISLLYVATAFIVYTVHSIFISVGFIFILPVIHTIFYTDVSLTVTTFITSVASFLYSELFLRWDPDAPLTLQSDYRFTSFILINLILIAVLFISLLFMKYEEEKNASSAQILKERLSLEVQLQFDSLTGIYNRTKLQTELSSLDSKPAGGRVILVMADIDRFKEINDRWGHPFGDECLIAFASILSRCCANATAFRFGGDEFCLLFYGMTLEQAGSVCEEIQASLASAVLSRSEDFSMTASFGLAESRSPHDVIGLFRNADQALYSAKLTRNSIVAFHAPYDAPSF</sequence>
<dbReference type="PANTHER" id="PTHR45138:SF9">
    <property type="entry name" value="DIGUANYLATE CYCLASE DGCM-RELATED"/>
    <property type="match status" value="1"/>
</dbReference>
<proteinExistence type="predicted"/>
<dbReference type="InterPro" id="IPR029787">
    <property type="entry name" value="Nucleotide_cyclase"/>
</dbReference>
<keyword evidence="1" id="KW-0812">Transmembrane</keyword>
<accession>A0A644Y8M1</accession>
<keyword evidence="1" id="KW-1133">Transmembrane helix</keyword>
<feature type="transmembrane region" description="Helical" evidence="1">
    <location>
        <begin position="73"/>
        <end position="95"/>
    </location>
</feature>
<keyword evidence="1" id="KW-0472">Membrane</keyword>
<comment type="caution">
    <text evidence="3">The sequence shown here is derived from an EMBL/GenBank/DDBJ whole genome shotgun (WGS) entry which is preliminary data.</text>
</comment>
<organism evidence="3">
    <name type="scientific">bioreactor metagenome</name>
    <dbReference type="NCBI Taxonomy" id="1076179"/>
    <lineage>
        <taxon>unclassified sequences</taxon>
        <taxon>metagenomes</taxon>
        <taxon>ecological metagenomes</taxon>
    </lineage>
</organism>
<dbReference type="InterPro" id="IPR043128">
    <property type="entry name" value="Rev_trsase/Diguanyl_cyclase"/>
</dbReference>
<dbReference type="SUPFAM" id="SSF55073">
    <property type="entry name" value="Nucleotide cyclase"/>
    <property type="match status" value="1"/>
</dbReference>
<evidence type="ECO:0000256" key="1">
    <source>
        <dbReference type="SAM" id="Phobius"/>
    </source>
</evidence>
<reference evidence="3" key="1">
    <citation type="submission" date="2019-08" db="EMBL/GenBank/DDBJ databases">
        <authorList>
            <person name="Kucharzyk K."/>
            <person name="Murdoch R.W."/>
            <person name="Higgins S."/>
            <person name="Loffler F."/>
        </authorList>
    </citation>
    <scope>NUCLEOTIDE SEQUENCE</scope>
</reference>
<dbReference type="Pfam" id="PF00990">
    <property type="entry name" value="GGDEF"/>
    <property type="match status" value="1"/>
</dbReference>
<dbReference type="InterPro" id="IPR000160">
    <property type="entry name" value="GGDEF_dom"/>
</dbReference>
<evidence type="ECO:0000313" key="3">
    <source>
        <dbReference type="EMBL" id="MPM22923.1"/>
    </source>
</evidence>
<feature type="domain" description="GGDEF" evidence="2">
    <location>
        <begin position="258"/>
        <end position="387"/>
    </location>
</feature>
<protein>
    <recommendedName>
        <fullName evidence="2">GGDEF domain-containing protein</fullName>
    </recommendedName>
</protein>
<dbReference type="PROSITE" id="PS50887">
    <property type="entry name" value="GGDEF"/>
    <property type="match status" value="1"/>
</dbReference>
<evidence type="ECO:0000259" key="2">
    <source>
        <dbReference type="PROSITE" id="PS50887"/>
    </source>
</evidence>
<dbReference type="GO" id="GO:0052621">
    <property type="term" value="F:diguanylate cyclase activity"/>
    <property type="evidence" value="ECO:0007669"/>
    <property type="project" value="TreeGrafter"/>
</dbReference>
<gene>
    <name evidence="3" type="ORF">SDC9_69383</name>
</gene>
<dbReference type="NCBIfam" id="TIGR00254">
    <property type="entry name" value="GGDEF"/>
    <property type="match status" value="1"/>
</dbReference>
<feature type="transmembrane region" description="Helical" evidence="1">
    <location>
        <begin position="107"/>
        <end position="137"/>
    </location>
</feature>
<feature type="transmembrane region" description="Helical" evidence="1">
    <location>
        <begin position="143"/>
        <end position="164"/>
    </location>
</feature>
<dbReference type="CDD" id="cd01949">
    <property type="entry name" value="GGDEF"/>
    <property type="match status" value="1"/>
</dbReference>
<feature type="transmembrane region" description="Helical" evidence="1">
    <location>
        <begin position="42"/>
        <end position="61"/>
    </location>
</feature>
<dbReference type="AlphaFoldDB" id="A0A644Y8M1"/>
<dbReference type="Gene3D" id="3.30.70.270">
    <property type="match status" value="1"/>
</dbReference>
<name>A0A644Y8M1_9ZZZZ</name>
<dbReference type="SMART" id="SM00267">
    <property type="entry name" value="GGDEF"/>
    <property type="match status" value="1"/>
</dbReference>
<dbReference type="InterPro" id="IPR050469">
    <property type="entry name" value="Diguanylate_Cyclase"/>
</dbReference>
<dbReference type="PANTHER" id="PTHR45138">
    <property type="entry name" value="REGULATORY COMPONENTS OF SENSORY TRANSDUCTION SYSTEM"/>
    <property type="match status" value="1"/>
</dbReference>
<feature type="transmembrane region" description="Helical" evidence="1">
    <location>
        <begin position="185"/>
        <end position="206"/>
    </location>
</feature>
<dbReference type="EMBL" id="VSSQ01003918">
    <property type="protein sequence ID" value="MPM22923.1"/>
    <property type="molecule type" value="Genomic_DNA"/>
</dbReference>